<dbReference type="Pfam" id="PF00383">
    <property type="entry name" value="dCMP_cyt_deam_1"/>
    <property type="match status" value="1"/>
</dbReference>
<dbReference type="InterPro" id="IPR027417">
    <property type="entry name" value="P-loop_NTPase"/>
</dbReference>
<dbReference type="PANTHER" id="PTHR11086">
    <property type="entry name" value="DEOXYCYTIDYLATE DEAMINASE-RELATED"/>
    <property type="match status" value="1"/>
</dbReference>
<dbReference type="PROSITE" id="PS51257">
    <property type="entry name" value="PROKAR_LIPOPROTEIN"/>
    <property type="match status" value="1"/>
</dbReference>
<protein>
    <recommendedName>
        <fullName evidence="2">CMP/dCMP-type deaminase domain-containing protein</fullName>
    </recommendedName>
</protein>
<dbReference type="InterPro" id="IPR016193">
    <property type="entry name" value="Cytidine_deaminase-like"/>
</dbReference>
<evidence type="ECO:0000259" key="2">
    <source>
        <dbReference type="PROSITE" id="PS51747"/>
    </source>
</evidence>
<dbReference type="Gene3D" id="3.40.140.10">
    <property type="entry name" value="Cytidine Deaminase, domain 2"/>
    <property type="match status" value="1"/>
</dbReference>
<keyword evidence="4" id="KW-1185">Reference proteome</keyword>
<keyword evidence="1" id="KW-0378">Hydrolase</keyword>
<dbReference type="Gene3D" id="3.40.50.300">
    <property type="entry name" value="P-loop containing nucleotide triphosphate hydrolases"/>
    <property type="match status" value="1"/>
</dbReference>
<gene>
    <name evidence="3" type="ORF">DC078_05085</name>
</gene>
<reference evidence="4" key="1">
    <citation type="submission" date="2018-05" db="EMBL/GenBank/DDBJ databases">
        <title>Ignatzschineria dubaiensis sp. nov., isolated from necrotic foot tissues of dromedaries (Camelus dromedarius) and associated maggots in Dubai, United Arab Emirates.</title>
        <authorList>
            <person name="Tsang C.C."/>
            <person name="Tang J.Y.M."/>
            <person name="Fong J.Y.H."/>
            <person name="Kinne J."/>
            <person name="Lee H.H."/>
            <person name="Joseph M."/>
            <person name="Jose S."/>
            <person name="Schuster R.K."/>
            <person name="Tang Y."/>
            <person name="Sivakumar S."/>
            <person name="Chen J.H.K."/>
            <person name="Teng J.L.L."/>
            <person name="Lau S.K.P."/>
            <person name="Wernery U."/>
            <person name="Woo P.C.Y."/>
        </authorList>
    </citation>
    <scope>NUCLEOTIDE SEQUENCE [LARGE SCALE GENOMIC DNA]</scope>
    <source>
        <strain evidence="4">UAE-HKU58</strain>
    </source>
</reference>
<comment type="caution">
    <text evidence="3">The sequence shown here is derived from an EMBL/GenBank/DDBJ whole genome shotgun (WGS) entry which is preliminary data.</text>
</comment>
<evidence type="ECO:0000313" key="3">
    <source>
        <dbReference type="EMBL" id="PWD93191.1"/>
    </source>
</evidence>
<evidence type="ECO:0000256" key="1">
    <source>
        <dbReference type="ARBA" id="ARBA00022801"/>
    </source>
</evidence>
<dbReference type="InterPro" id="IPR002125">
    <property type="entry name" value="CMP_dCMP_dom"/>
</dbReference>
<dbReference type="Proteomes" id="UP000245217">
    <property type="component" value="Unassembled WGS sequence"/>
</dbReference>
<dbReference type="PANTHER" id="PTHR11086:SF18">
    <property type="entry name" value="DEOXYCYTIDYLATE DEAMINASE"/>
    <property type="match status" value="1"/>
</dbReference>
<organism evidence="3 4">
    <name type="scientific">Ignatzschineria cameli</name>
    <dbReference type="NCBI Taxonomy" id="2182793"/>
    <lineage>
        <taxon>Bacteria</taxon>
        <taxon>Pseudomonadati</taxon>
        <taxon>Pseudomonadota</taxon>
        <taxon>Gammaproteobacteria</taxon>
        <taxon>Cardiobacteriales</taxon>
        <taxon>Ignatzschineriaceae</taxon>
        <taxon>Ignatzschineria</taxon>
    </lineage>
</organism>
<feature type="domain" description="CMP/dCMP-type deaminase" evidence="2">
    <location>
        <begin position="340"/>
        <end position="544"/>
    </location>
</feature>
<evidence type="ECO:0000313" key="4">
    <source>
        <dbReference type="Proteomes" id="UP000245217"/>
    </source>
</evidence>
<sequence length="585" mass="67269">MGALMKRNVIQNIYKELREKFIVIGLTGATGSGCTKSAEILSSELTEDDLTKLIHLSKKDNGCGDEIIKKYDSLEPYRAKKIYNFLKEEQWKPFYHIRVSNLLFALLFAEKEESSLKEDYQLDKWLKDVDGNDYKFPAIQKLCHSICSIILNKDNRGESLKKYLDKLHIVIDKTVNKKSAEYTTTFQKVGNELRKTGLKEYIQLSDEKNLGIFTISSFIKNTIKCLRDEDIHFFVIDALRNIYEINYFKARYSNFYLFSINAEETIRKKRLLNLFSYTESAYQRMSDMEKNKDNEYSQNINDCISNGDVFVTNNTQIEKLKYQLVKYISLIRKPGLFTPTKDERNMQIALTARYNSGCISRQVGACLVGQDGYILGVGWNDVPEKAVPCLYRSSYSLVMENNNSSEFSAYENSSQFKDFIREEVGITHDPFCFKDQENNRHKNIEIGPQIEFIRRSCPDIDDESLTKFRKKLAKISKNPTRERALHAEENAFLQSAKIGGTSVKGSTLYTTASPCQLCAKKAMQLGVKKIIFIDAYPDISTQQTLCSGPKDEWPELTSFYGAAESAFMKLYKPLINIKDEVEATY</sequence>
<dbReference type="EMBL" id="QEWV01000003">
    <property type="protein sequence ID" value="PWD93191.1"/>
    <property type="molecule type" value="Genomic_DNA"/>
</dbReference>
<name>A0ABX5L178_9GAMM</name>
<dbReference type="SUPFAM" id="SSF53927">
    <property type="entry name" value="Cytidine deaminase-like"/>
    <property type="match status" value="1"/>
</dbReference>
<dbReference type="PROSITE" id="PS51747">
    <property type="entry name" value="CYT_DCMP_DEAMINASES_2"/>
    <property type="match status" value="1"/>
</dbReference>
<accession>A0ABX5L178</accession>
<dbReference type="InterPro" id="IPR015517">
    <property type="entry name" value="dCMP_deaminase-rel"/>
</dbReference>
<proteinExistence type="predicted"/>